<reference evidence="1 2" key="1">
    <citation type="submission" date="2017-01" db="EMBL/GenBank/DDBJ databases">
        <title>Draft genome sequence of Bacillus oleronius.</title>
        <authorList>
            <person name="Allam M."/>
        </authorList>
    </citation>
    <scope>NUCLEOTIDE SEQUENCE [LARGE SCALE GENOMIC DNA]</scope>
    <source>
        <strain evidence="1 2">DSM 9356</strain>
    </source>
</reference>
<sequence length="248" mass="28407">MNSEQRMKSEVEIWKRKMMKKSGMMNRITKKAQDKINGLIPEKAHKVITESIKKMVQATLFGSEYLTKPKETYNLSLEEKEALIKDSLNKFRKTAVVEGAGTGAGGLLLGLADFPLLLSIKMKFLFEVASIHGYDVKAYEERLFILYVFQLAFSSEEHKKNVLETISHWDEVKGELVDVDWQVLQQEYRDYIDFVKMLQLVPGIGAIVGAYANYNLLDQLGETAINAYRIRAFNRNEITEEIPLDSDK</sequence>
<dbReference type="PANTHER" id="PTHR41260:SF1">
    <property type="entry name" value="PROTEIN ECSC"/>
    <property type="match status" value="1"/>
</dbReference>
<dbReference type="PANTHER" id="PTHR41260">
    <property type="entry name" value="PROTEIN ECSC"/>
    <property type="match status" value="1"/>
</dbReference>
<comment type="caution">
    <text evidence="1">The sequence shown here is derived from an EMBL/GenBank/DDBJ whole genome shotgun (WGS) entry which is preliminary data.</text>
</comment>
<proteinExistence type="predicted"/>
<accession>A0A8E2I7N1</accession>
<name>A0A8E2I7N1_9BACI</name>
<dbReference type="Proteomes" id="UP000189761">
    <property type="component" value="Unassembled WGS sequence"/>
</dbReference>
<dbReference type="InterPro" id="IPR024787">
    <property type="entry name" value="EcsC"/>
</dbReference>
<dbReference type="Pfam" id="PF12787">
    <property type="entry name" value="EcsC"/>
    <property type="match status" value="1"/>
</dbReference>
<gene>
    <name evidence="1" type="ORF">BWZ43_24760</name>
</gene>
<dbReference type="AlphaFoldDB" id="A0A8E2I7N1"/>
<evidence type="ECO:0000313" key="2">
    <source>
        <dbReference type="Proteomes" id="UP000189761"/>
    </source>
</evidence>
<protein>
    <submittedName>
        <fullName evidence="1">ABC transporter-associated protein EcsC</fullName>
    </submittedName>
</protein>
<dbReference type="RefSeq" id="WP_078111463.1">
    <property type="nucleotide sequence ID" value="NZ_BOQX01000001.1"/>
</dbReference>
<dbReference type="EMBL" id="MTLA01000477">
    <property type="protein sequence ID" value="OOP65690.1"/>
    <property type="molecule type" value="Genomic_DNA"/>
</dbReference>
<evidence type="ECO:0000313" key="1">
    <source>
        <dbReference type="EMBL" id="OOP65690.1"/>
    </source>
</evidence>
<organism evidence="1 2">
    <name type="scientific">Heyndrickxia oleronia</name>
    <dbReference type="NCBI Taxonomy" id="38875"/>
    <lineage>
        <taxon>Bacteria</taxon>
        <taxon>Bacillati</taxon>
        <taxon>Bacillota</taxon>
        <taxon>Bacilli</taxon>
        <taxon>Bacillales</taxon>
        <taxon>Bacillaceae</taxon>
        <taxon>Heyndrickxia</taxon>
    </lineage>
</organism>
<dbReference type="GeneID" id="79866645"/>
<keyword evidence="2" id="KW-1185">Reference proteome</keyword>